<dbReference type="Proteomes" id="UP000070412">
    <property type="component" value="Unassembled WGS sequence"/>
</dbReference>
<name>A0A834R2E1_SARSC</name>
<dbReference type="EnsemblMetazoa" id="SSS_7732s_mrna">
    <property type="protein sequence ID" value="KAF7488726.1"/>
    <property type="gene ID" value="SSS_7732"/>
</dbReference>
<dbReference type="PANTHER" id="PTHR22769">
    <property type="entry name" value="MUTT/NUDIX HYDROLASE"/>
    <property type="match status" value="1"/>
</dbReference>
<reference evidence="3" key="3">
    <citation type="submission" date="2022-06" db="UniProtKB">
        <authorList>
            <consortium name="EnsemblMetazoa"/>
        </authorList>
    </citation>
    <scope>IDENTIFICATION</scope>
</reference>
<reference evidence="4" key="1">
    <citation type="journal article" date="2020" name="PLoS Negl. Trop. Dis.">
        <title>High-quality nuclear genome for Sarcoptes scabiei-A critical resource for a neglected parasite.</title>
        <authorList>
            <person name="Korhonen P.K."/>
            <person name="Gasser R.B."/>
            <person name="Ma G."/>
            <person name="Wang T."/>
            <person name="Stroehlein A.J."/>
            <person name="Young N.D."/>
            <person name="Ang C.S."/>
            <person name="Fernando D.D."/>
            <person name="Lu H.C."/>
            <person name="Taylor S."/>
            <person name="Reynolds S.L."/>
            <person name="Mofiz E."/>
            <person name="Najaraj S.H."/>
            <person name="Gowda H."/>
            <person name="Madugundu A."/>
            <person name="Renuse S."/>
            <person name="Holt D."/>
            <person name="Pandey A."/>
            <person name="Papenfuss A.T."/>
            <person name="Fischer K."/>
        </authorList>
    </citation>
    <scope>NUCLEOTIDE SEQUENCE [LARGE SCALE GENOMIC DNA]</scope>
</reference>
<gene>
    <name evidence="2" type="ORF">SSS_7732</name>
</gene>
<dbReference type="PANTHER" id="PTHR22769:SF56">
    <property type="entry name" value="8-OXO-DGDP PHOSPHATASE NUDT18"/>
    <property type="match status" value="1"/>
</dbReference>
<keyword evidence="4" id="KW-1185">Reference proteome</keyword>
<dbReference type="AlphaFoldDB" id="A0A834R2E1"/>
<accession>A0A834R2E1</accession>
<dbReference type="InterPro" id="IPR015797">
    <property type="entry name" value="NUDIX_hydrolase-like_dom_sf"/>
</dbReference>
<evidence type="ECO:0000313" key="2">
    <source>
        <dbReference type="EMBL" id="KAF7488726.1"/>
    </source>
</evidence>
<evidence type="ECO:0000259" key="1">
    <source>
        <dbReference type="Pfam" id="PF00293"/>
    </source>
</evidence>
<dbReference type="SUPFAM" id="SSF55811">
    <property type="entry name" value="Nudix"/>
    <property type="match status" value="1"/>
</dbReference>
<dbReference type="EMBL" id="WVUK01000065">
    <property type="protein sequence ID" value="KAF7488726.1"/>
    <property type="molecule type" value="Genomic_DNA"/>
</dbReference>
<dbReference type="GO" id="GO:0044716">
    <property type="term" value="F:8-oxo-GDP phosphatase activity"/>
    <property type="evidence" value="ECO:0007669"/>
    <property type="project" value="TreeGrafter"/>
</dbReference>
<evidence type="ECO:0000313" key="4">
    <source>
        <dbReference type="Proteomes" id="UP000070412"/>
    </source>
</evidence>
<evidence type="ECO:0000313" key="3">
    <source>
        <dbReference type="EnsemblMetazoa" id="KAF7488726.1"/>
    </source>
</evidence>
<dbReference type="OrthoDB" id="10005910at2759"/>
<feature type="domain" description="Nudix hydrolase" evidence="1">
    <location>
        <begin position="62"/>
        <end position="160"/>
    </location>
</feature>
<dbReference type="Pfam" id="PF00293">
    <property type="entry name" value="NUDIX"/>
    <property type="match status" value="1"/>
</dbReference>
<dbReference type="GO" id="GO:0044715">
    <property type="term" value="F:8-oxo-dGDP phosphatase activity"/>
    <property type="evidence" value="ECO:0007669"/>
    <property type="project" value="TreeGrafter"/>
</dbReference>
<reference evidence="2" key="2">
    <citation type="submission" date="2020-01" db="EMBL/GenBank/DDBJ databases">
        <authorList>
            <person name="Korhonen P.K.K."/>
            <person name="Guangxu M.G."/>
            <person name="Wang T.W."/>
            <person name="Stroehlein A.J.S."/>
            <person name="Young N.D."/>
            <person name="Ang C.-S.A."/>
            <person name="Fernando D.W.F."/>
            <person name="Lu H.L."/>
            <person name="Taylor S.T."/>
            <person name="Ehtesham M.E.M."/>
            <person name="Najaraj S.H.N."/>
            <person name="Harsha G.H.G."/>
            <person name="Madugundu A.M."/>
            <person name="Renuse S.R."/>
            <person name="Holt D.H."/>
            <person name="Pandey A.P."/>
            <person name="Papenfuss A.P."/>
            <person name="Gasser R.B.G."/>
            <person name="Fischer K.F."/>
        </authorList>
    </citation>
    <scope>NUCLEOTIDE SEQUENCE</scope>
    <source>
        <strain evidence="2">SSS_KF_BRIS2020</strain>
    </source>
</reference>
<sequence>MDLMDEKIQSLLNGEIKDDEEKEFLHIDYSLQQQNFELTSRGIDPKVSSEFRPKVGLNITLVVTAVILDDSLDVLMMQEAKTSCAKSWYLPAARVEPLERLDEAVKRGVLLETGLVIEPTTILKVESSHGNWFRFVYTGDVISGTLKTISRADQESLQACYMRDVTKINLRSKDCLKLIELGREYYRAKHLWHPKQSILIRSVPNLMLRLFIVVRDSQSYQILISNSLYPHLPLCEMNPTRSIYSSLKRFMQYIFDDEPLPQHKPIGLITIEHDCAIQPDQYDGICLTLLVICKDFHQCLDRCRSGFTWIKLNQTLSELVRMKLSTKHQTILHTAI</sequence>
<dbReference type="Gene3D" id="3.90.79.10">
    <property type="entry name" value="Nucleoside Triphosphate Pyrophosphohydrolase"/>
    <property type="match status" value="1"/>
</dbReference>
<organism evidence="2">
    <name type="scientific">Sarcoptes scabiei</name>
    <name type="common">Itch mite</name>
    <name type="synonym">Acarus scabiei</name>
    <dbReference type="NCBI Taxonomy" id="52283"/>
    <lineage>
        <taxon>Eukaryota</taxon>
        <taxon>Metazoa</taxon>
        <taxon>Ecdysozoa</taxon>
        <taxon>Arthropoda</taxon>
        <taxon>Chelicerata</taxon>
        <taxon>Arachnida</taxon>
        <taxon>Acari</taxon>
        <taxon>Acariformes</taxon>
        <taxon>Sarcoptiformes</taxon>
        <taxon>Astigmata</taxon>
        <taxon>Psoroptidia</taxon>
        <taxon>Sarcoptoidea</taxon>
        <taxon>Sarcoptidae</taxon>
        <taxon>Sarcoptinae</taxon>
        <taxon>Sarcoptes</taxon>
    </lineage>
</organism>
<protein>
    <submittedName>
        <fullName evidence="2">8-oxo-dGDP phosphatase NUDT18</fullName>
    </submittedName>
</protein>
<proteinExistence type="predicted"/>
<dbReference type="InterPro" id="IPR000086">
    <property type="entry name" value="NUDIX_hydrolase_dom"/>
</dbReference>